<accession>A0ABT7YW19</accession>
<dbReference type="Proteomes" id="UP001171902">
    <property type="component" value="Unassembled WGS sequence"/>
</dbReference>
<organism evidence="2 3">
    <name type="scientific">Glycomyces tritici</name>
    <dbReference type="NCBI Taxonomy" id="2665176"/>
    <lineage>
        <taxon>Bacteria</taxon>
        <taxon>Bacillati</taxon>
        <taxon>Actinomycetota</taxon>
        <taxon>Actinomycetes</taxon>
        <taxon>Glycomycetales</taxon>
        <taxon>Glycomycetaceae</taxon>
        <taxon>Glycomyces</taxon>
    </lineage>
</organism>
<reference evidence="2" key="1">
    <citation type="submission" date="2023-06" db="EMBL/GenBank/DDBJ databases">
        <title>Gycomyces niveus sp.nov., a novel actinomycete isolated from soil in Shouguang.</title>
        <authorList>
            <person name="Yang X."/>
            <person name="Zhao J."/>
        </authorList>
    </citation>
    <scope>NUCLEOTIDE SEQUENCE</scope>
    <source>
        <strain evidence="2">NEAU C2</strain>
    </source>
</reference>
<protein>
    <submittedName>
        <fullName evidence="2">Uncharacterized protein</fullName>
    </submittedName>
</protein>
<dbReference type="RefSeq" id="WP_289959089.1">
    <property type="nucleotide sequence ID" value="NZ_JAUEMJ010000008.1"/>
</dbReference>
<name>A0ABT7YW19_9ACTN</name>
<evidence type="ECO:0000256" key="1">
    <source>
        <dbReference type="SAM" id="MobiDB-lite"/>
    </source>
</evidence>
<sequence>MPAASQPDRRLRPISRQLAESRPAVGTAPSLQTRSHAYLDLLSGLDTTTSVSRVDTSAVRERVAAELAGAPVPVGIVARCHLGGSYVVHTLTWDLEAIVDHYKRHEPLPPELERARSLAAAGSYLAVEVYPEHLVCIRQDGHAIKVER</sequence>
<evidence type="ECO:0000313" key="3">
    <source>
        <dbReference type="Proteomes" id="UP001171902"/>
    </source>
</evidence>
<keyword evidence="3" id="KW-1185">Reference proteome</keyword>
<evidence type="ECO:0000313" key="2">
    <source>
        <dbReference type="EMBL" id="MDN3242433.1"/>
    </source>
</evidence>
<gene>
    <name evidence="2" type="ORF">QWI33_22120</name>
</gene>
<comment type="caution">
    <text evidence="2">The sequence shown here is derived from an EMBL/GenBank/DDBJ whole genome shotgun (WGS) entry which is preliminary data.</text>
</comment>
<feature type="region of interest" description="Disordered" evidence="1">
    <location>
        <begin position="1"/>
        <end position="30"/>
    </location>
</feature>
<proteinExistence type="predicted"/>
<dbReference type="EMBL" id="JAUEMJ010000008">
    <property type="protein sequence ID" value="MDN3242433.1"/>
    <property type="molecule type" value="Genomic_DNA"/>
</dbReference>